<accession>A0A5B7DSP2</accession>
<name>A0A5B7DSP2_PORTR</name>
<dbReference type="Proteomes" id="UP000324222">
    <property type="component" value="Unassembled WGS sequence"/>
</dbReference>
<evidence type="ECO:0000256" key="1">
    <source>
        <dbReference type="SAM" id="MobiDB-lite"/>
    </source>
</evidence>
<keyword evidence="3" id="KW-1185">Reference proteome</keyword>
<evidence type="ECO:0000313" key="3">
    <source>
        <dbReference type="Proteomes" id="UP000324222"/>
    </source>
</evidence>
<feature type="region of interest" description="Disordered" evidence="1">
    <location>
        <begin position="54"/>
        <end position="74"/>
    </location>
</feature>
<protein>
    <submittedName>
        <fullName evidence="2">Uncharacterized protein</fullName>
    </submittedName>
</protein>
<dbReference type="EMBL" id="VSRR010001279">
    <property type="protein sequence ID" value="MPC24023.1"/>
    <property type="molecule type" value="Genomic_DNA"/>
</dbReference>
<gene>
    <name evidence="2" type="ORF">E2C01_017093</name>
</gene>
<sequence>MRIERNREWATVSCLRQLCFGRFNTLRRCGTDDDDFAHKPMRGIILIRRRRSRRTVSQQAAATPLHRNAESHRF</sequence>
<proteinExistence type="predicted"/>
<organism evidence="2 3">
    <name type="scientific">Portunus trituberculatus</name>
    <name type="common">Swimming crab</name>
    <name type="synonym">Neptunus trituberculatus</name>
    <dbReference type="NCBI Taxonomy" id="210409"/>
    <lineage>
        <taxon>Eukaryota</taxon>
        <taxon>Metazoa</taxon>
        <taxon>Ecdysozoa</taxon>
        <taxon>Arthropoda</taxon>
        <taxon>Crustacea</taxon>
        <taxon>Multicrustacea</taxon>
        <taxon>Malacostraca</taxon>
        <taxon>Eumalacostraca</taxon>
        <taxon>Eucarida</taxon>
        <taxon>Decapoda</taxon>
        <taxon>Pleocyemata</taxon>
        <taxon>Brachyura</taxon>
        <taxon>Eubrachyura</taxon>
        <taxon>Portunoidea</taxon>
        <taxon>Portunidae</taxon>
        <taxon>Portuninae</taxon>
        <taxon>Portunus</taxon>
    </lineage>
</organism>
<reference evidence="2 3" key="1">
    <citation type="submission" date="2019-05" db="EMBL/GenBank/DDBJ databases">
        <title>Another draft genome of Portunus trituberculatus and its Hox gene families provides insights of decapod evolution.</title>
        <authorList>
            <person name="Jeong J.-H."/>
            <person name="Song I."/>
            <person name="Kim S."/>
            <person name="Choi T."/>
            <person name="Kim D."/>
            <person name="Ryu S."/>
            <person name="Kim W."/>
        </authorList>
    </citation>
    <scope>NUCLEOTIDE SEQUENCE [LARGE SCALE GENOMIC DNA]</scope>
    <source>
        <tissue evidence="2">Muscle</tissue>
    </source>
</reference>
<dbReference type="AlphaFoldDB" id="A0A5B7DSP2"/>
<comment type="caution">
    <text evidence="2">The sequence shown here is derived from an EMBL/GenBank/DDBJ whole genome shotgun (WGS) entry which is preliminary data.</text>
</comment>
<evidence type="ECO:0000313" key="2">
    <source>
        <dbReference type="EMBL" id="MPC24023.1"/>
    </source>
</evidence>